<dbReference type="OrthoDB" id="10249245at2759"/>
<dbReference type="GO" id="GO:0015629">
    <property type="term" value="C:actin cytoskeleton"/>
    <property type="evidence" value="ECO:0007669"/>
    <property type="project" value="InterPro"/>
</dbReference>
<keyword evidence="8" id="KW-1185">Reference proteome</keyword>
<dbReference type="AlphaFoldDB" id="U4LLZ4"/>
<dbReference type="GO" id="GO:0016363">
    <property type="term" value="C:nuclear matrix"/>
    <property type="evidence" value="ECO:0007669"/>
    <property type="project" value="UniProtKB-SubCell"/>
</dbReference>
<organism evidence="7 8">
    <name type="scientific">Pyronema omphalodes (strain CBS 100304)</name>
    <name type="common">Pyronema confluens</name>
    <dbReference type="NCBI Taxonomy" id="1076935"/>
    <lineage>
        <taxon>Eukaryota</taxon>
        <taxon>Fungi</taxon>
        <taxon>Dikarya</taxon>
        <taxon>Ascomycota</taxon>
        <taxon>Pezizomycotina</taxon>
        <taxon>Pezizomycetes</taxon>
        <taxon>Pezizales</taxon>
        <taxon>Pyronemataceae</taxon>
        <taxon>Pyronema</taxon>
    </lineage>
</organism>
<evidence type="ECO:0000313" key="7">
    <source>
        <dbReference type="EMBL" id="CCX32617.1"/>
    </source>
</evidence>
<dbReference type="Proteomes" id="UP000018144">
    <property type="component" value="Unassembled WGS sequence"/>
</dbReference>
<evidence type="ECO:0000259" key="6">
    <source>
        <dbReference type="PROSITE" id="PS51263"/>
    </source>
</evidence>
<dbReference type="Pfam" id="PF00241">
    <property type="entry name" value="Cofilin_ADF"/>
    <property type="match status" value="1"/>
</dbReference>
<comment type="subcellular location">
    <subcellularLocation>
        <location evidence="1">Nucleus matrix</location>
    </subcellularLocation>
</comment>
<dbReference type="STRING" id="1076935.U4LLZ4"/>
<sequence>MKTIVVEKSGSEADYSVFEQLLPEQEPRYAVYDFEYDSGEGKRKKICFYSWSPDDAPTRAKMVYASSKSDFRNSLGGSIHAEIQGTDRAEIDYDTVLAKVSKGTAGR</sequence>
<evidence type="ECO:0000313" key="8">
    <source>
        <dbReference type="Proteomes" id="UP000018144"/>
    </source>
</evidence>
<dbReference type="OMA" id="LKLCMLY"/>
<dbReference type="EMBL" id="HF935890">
    <property type="protein sequence ID" value="CCX32617.1"/>
    <property type="molecule type" value="Genomic_DNA"/>
</dbReference>
<evidence type="ECO:0000256" key="4">
    <source>
        <dbReference type="ARBA" id="ARBA00023203"/>
    </source>
</evidence>
<evidence type="ECO:0000256" key="3">
    <source>
        <dbReference type="ARBA" id="ARBA00015630"/>
    </source>
</evidence>
<dbReference type="eggNOG" id="KOG1735">
    <property type="taxonomic scope" value="Eukaryota"/>
</dbReference>
<dbReference type="PRINTS" id="PR00006">
    <property type="entry name" value="COFILIN"/>
</dbReference>
<accession>U4LLZ4</accession>
<keyword evidence="4" id="KW-0009">Actin-binding</keyword>
<dbReference type="Gene3D" id="3.40.20.10">
    <property type="entry name" value="Severin"/>
    <property type="match status" value="1"/>
</dbReference>
<protein>
    <recommendedName>
        <fullName evidence="3">Cofilin</fullName>
    </recommendedName>
    <alternativeName>
        <fullName evidence="5">Actin-depolymerizing factor 1</fullName>
    </alternativeName>
</protein>
<dbReference type="InterPro" id="IPR002108">
    <property type="entry name" value="ADF-H"/>
</dbReference>
<proteinExistence type="inferred from homology"/>
<dbReference type="InterPro" id="IPR029006">
    <property type="entry name" value="ADF-H/Gelsolin-like_dom_sf"/>
</dbReference>
<dbReference type="CDD" id="cd11286">
    <property type="entry name" value="ADF_cofilin_like"/>
    <property type="match status" value="1"/>
</dbReference>
<dbReference type="InterPro" id="IPR017904">
    <property type="entry name" value="ADF/Cofilin"/>
</dbReference>
<feature type="domain" description="ADF-H" evidence="6">
    <location>
        <begin position="1"/>
        <end position="101"/>
    </location>
</feature>
<name>U4LLZ4_PYROM</name>
<dbReference type="GO" id="GO:0030042">
    <property type="term" value="P:actin filament depolymerization"/>
    <property type="evidence" value="ECO:0007669"/>
    <property type="project" value="InterPro"/>
</dbReference>
<comment type="similarity">
    <text evidence="2">Belongs to the actin-binding proteins ADF family.</text>
</comment>
<gene>
    <name evidence="7" type="ORF">PCON_13457</name>
</gene>
<dbReference type="PANTHER" id="PTHR11913">
    <property type="entry name" value="COFILIN-RELATED"/>
    <property type="match status" value="1"/>
</dbReference>
<evidence type="ECO:0000256" key="2">
    <source>
        <dbReference type="ARBA" id="ARBA00006844"/>
    </source>
</evidence>
<reference evidence="7 8" key="1">
    <citation type="journal article" date="2013" name="PLoS Genet.">
        <title>The genome and development-dependent transcriptomes of Pyronema confluens: a window into fungal evolution.</title>
        <authorList>
            <person name="Traeger S."/>
            <person name="Altegoer F."/>
            <person name="Freitag M."/>
            <person name="Gabaldon T."/>
            <person name="Kempken F."/>
            <person name="Kumar A."/>
            <person name="Marcet-Houben M."/>
            <person name="Poggeler S."/>
            <person name="Stajich J.E."/>
            <person name="Nowrousian M."/>
        </authorList>
    </citation>
    <scope>NUCLEOTIDE SEQUENCE [LARGE SCALE GENOMIC DNA]</scope>
    <source>
        <strain evidence="8">CBS 100304</strain>
        <tissue evidence="7">Vegetative mycelium</tissue>
    </source>
</reference>
<dbReference type="SMART" id="SM00102">
    <property type="entry name" value="ADF"/>
    <property type="match status" value="1"/>
</dbReference>
<evidence type="ECO:0000256" key="5">
    <source>
        <dbReference type="ARBA" id="ARBA00032427"/>
    </source>
</evidence>
<evidence type="ECO:0000256" key="1">
    <source>
        <dbReference type="ARBA" id="ARBA00004109"/>
    </source>
</evidence>
<dbReference type="PROSITE" id="PS51263">
    <property type="entry name" value="ADF_H"/>
    <property type="match status" value="1"/>
</dbReference>
<dbReference type="SUPFAM" id="SSF55753">
    <property type="entry name" value="Actin depolymerizing proteins"/>
    <property type="match status" value="1"/>
</dbReference>
<dbReference type="GO" id="GO:0003779">
    <property type="term" value="F:actin binding"/>
    <property type="evidence" value="ECO:0007669"/>
    <property type="project" value="UniProtKB-KW"/>
</dbReference>